<organism evidence="10 11">
    <name type="scientific">Candidatus Gottesmanbacteria bacterium GW2011_GWA1_43_11</name>
    <dbReference type="NCBI Taxonomy" id="1618436"/>
    <lineage>
        <taxon>Bacteria</taxon>
        <taxon>Candidatus Gottesmaniibacteriota</taxon>
    </lineage>
</organism>
<feature type="transmembrane region" description="Helical" evidence="8">
    <location>
        <begin position="387"/>
        <end position="405"/>
    </location>
</feature>
<proteinExistence type="predicted"/>
<evidence type="ECO:0000256" key="1">
    <source>
        <dbReference type="ARBA" id="ARBA00004651"/>
    </source>
</evidence>
<evidence type="ECO:0000256" key="8">
    <source>
        <dbReference type="SAM" id="Phobius"/>
    </source>
</evidence>
<dbReference type="EMBL" id="LCFB01000004">
    <property type="protein sequence ID" value="KKS85859.1"/>
    <property type="molecule type" value="Genomic_DNA"/>
</dbReference>
<reference evidence="10 11" key="1">
    <citation type="journal article" date="2015" name="Nature">
        <title>rRNA introns, odd ribosomes, and small enigmatic genomes across a large radiation of phyla.</title>
        <authorList>
            <person name="Brown C.T."/>
            <person name="Hug L.A."/>
            <person name="Thomas B.C."/>
            <person name="Sharon I."/>
            <person name="Castelle C.J."/>
            <person name="Singh A."/>
            <person name="Wilkins M.J."/>
            <person name="Williams K.H."/>
            <person name="Banfield J.F."/>
        </authorList>
    </citation>
    <scope>NUCLEOTIDE SEQUENCE [LARGE SCALE GENOMIC DNA]</scope>
</reference>
<feature type="transmembrane region" description="Helical" evidence="8">
    <location>
        <begin position="118"/>
        <end position="136"/>
    </location>
</feature>
<sequence length="581" mass="65883">MKSNRTTLLFLVIIIFGALILRLVQLGAVPPGLNRDEAALGFTAYSLLKTGRDEYGKFLPLSLQSFGDWKLPAYAYVSIPFVAIFGLNEWAIRLPSVLAGVVTIAITFAIASKLFNRKIGLLVALLMAISPWHVFFSRVASEANLAVFWVSLAWLVLVLVSQRSPLVILFGLFLSLSILTYHGNHIFTPLIFLVFCFTYRKKLLAKPWGYISLLLFGLIAGITYSRTLFSADQTKISGLLSINDPSVVHNSIEKNRLIANNSLISKLTANKYIFLAEHFGQNYLKAFSPEFLFVSGGGNLQHNIPDFGNLYLFEAPFLLLGLFSIFYFKHKSRWILLLWLLLAPIGASLTKDAPHSARQFAVFPVLPLIIGYGLYTTSEFLRRQYRLFFWSFIGLAFIINFILFYERYFVLFPYKAYAAWGDSYKEMVYKLQQQRIHFNQVFVTRPDFSPYIYYLFYTKPNPLRVQKELVHYPDTSEGFSHVRYFDGITYEKNNWTRELMVPGRLYVDWAESVPSGATQSAIIITKTELAELKRANIDTSGLAIGSVVTSRLVDTVDAPDGSLLFYLIATYNGTPSAEFTP</sequence>
<protein>
    <recommendedName>
        <fullName evidence="9">Glycosyltransferase RgtA/B/C/D-like domain-containing protein</fullName>
    </recommendedName>
</protein>
<dbReference type="AlphaFoldDB" id="A0A0G1CK35"/>
<dbReference type="Pfam" id="PF13231">
    <property type="entry name" value="PMT_2"/>
    <property type="match status" value="1"/>
</dbReference>
<keyword evidence="2" id="KW-1003">Cell membrane</keyword>
<feature type="transmembrane region" description="Helical" evidence="8">
    <location>
        <begin position="94"/>
        <end position="112"/>
    </location>
</feature>
<evidence type="ECO:0000313" key="10">
    <source>
        <dbReference type="EMBL" id="KKS85859.1"/>
    </source>
</evidence>
<name>A0A0G1CK35_9BACT</name>
<evidence type="ECO:0000259" key="9">
    <source>
        <dbReference type="Pfam" id="PF13231"/>
    </source>
</evidence>
<evidence type="ECO:0000256" key="3">
    <source>
        <dbReference type="ARBA" id="ARBA00022676"/>
    </source>
</evidence>
<keyword evidence="6 8" id="KW-1133">Transmembrane helix</keyword>
<evidence type="ECO:0000313" key="11">
    <source>
        <dbReference type="Proteomes" id="UP000034543"/>
    </source>
</evidence>
<feature type="transmembrane region" description="Helical" evidence="8">
    <location>
        <begin position="356"/>
        <end position="375"/>
    </location>
</feature>
<dbReference type="STRING" id="1618436.UV59_C0004G0007"/>
<keyword evidence="5 8" id="KW-0812">Transmembrane</keyword>
<dbReference type="Proteomes" id="UP000034543">
    <property type="component" value="Unassembled WGS sequence"/>
</dbReference>
<feature type="transmembrane region" description="Helical" evidence="8">
    <location>
        <begin position="208"/>
        <end position="225"/>
    </location>
</feature>
<accession>A0A0G1CK35</accession>
<evidence type="ECO:0000256" key="7">
    <source>
        <dbReference type="ARBA" id="ARBA00023136"/>
    </source>
</evidence>
<evidence type="ECO:0000256" key="5">
    <source>
        <dbReference type="ARBA" id="ARBA00022692"/>
    </source>
</evidence>
<dbReference type="GO" id="GO:0005886">
    <property type="term" value="C:plasma membrane"/>
    <property type="evidence" value="ECO:0007669"/>
    <property type="project" value="UniProtKB-SubCell"/>
</dbReference>
<evidence type="ECO:0000256" key="6">
    <source>
        <dbReference type="ARBA" id="ARBA00022989"/>
    </source>
</evidence>
<feature type="transmembrane region" description="Helical" evidence="8">
    <location>
        <begin position="143"/>
        <end position="160"/>
    </location>
</feature>
<feature type="transmembrane region" description="Helical" evidence="8">
    <location>
        <begin position="334"/>
        <end position="350"/>
    </location>
</feature>
<comment type="caution">
    <text evidence="10">The sequence shown here is derived from an EMBL/GenBank/DDBJ whole genome shotgun (WGS) entry which is preliminary data.</text>
</comment>
<dbReference type="PANTHER" id="PTHR33908">
    <property type="entry name" value="MANNOSYLTRANSFERASE YKCB-RELATED"/>
    <property type="match status" value="1"/>
</dbReference>
<dbReference type="PANTHER" id="PTHR33908:SF11">
    <property type="entry name" value="MEMBRANE PROTEIN"/>
    <property type="match status" value="1"/>
</dbReference>
<keyword evidence="3" id="KW-0328">Glycosyltransferase</keyword>
<dbReference type="GO" id="GO:0009103">
    <property type="term" value="P:lipopolysaccharide biosynthetic process"/>
    <property type="evidence" value="ECO:0007669"/>
    <property type="project" value="UniProtKB-ARBA"/>
</dbReference>
<keyword evidence="7 8" id="KW-0472">Membrane</keyword>
<dbReference type="InterPro" id="IPR050297">
    <property type="entry name" value="LipidA_mod_glycosyltrf_83"/>
</dbReference>
<evidence type="ECO:0000256" key="2">
    <source>
        <dbReference type="ARBA" id="ARBA00022475"/>
    </source>
</evidence>
<dbReference type="GO" id="GO:0016763">
    <property type="term" value="F:pentosyltransferase activity"/>
    <property type="evidence" value="ECO:0007669"/>
    <property type="project" value="TreeGrafter"/>
</dbReference>
<keyword evidence="4" id="KW-0808">Transferase</keyword>
<feature type="domain" description="Glycosyltransferase RgtA/B/C/D-like" evidence="9">
    <location>
        <begin position="72"/>
        <end position="220"/>
    </location>
</feature>
<dbReference type="InterPro" id="IPR038731">
    <property type="entry name" value="RgtA/B/C-like"/>
</dbReference>
<evidence type="ECO:0000256" key="4">
    <source>
        <dbReference type="ARBA" id="ARBA00022679"/>
    </source>
</evidence>
<feature type="transmembrane region" description="Helical" evidence="8">
    <location>
        <begin position="166"/>
        <end position="196"/>
    </location>
</feature>
<gene>
    <name evidence="10" type="ORF">UV59_C0004G0007</name>
</gene>
<comment type="subcellular location">
    <subcellularLocation>
        <location evidence="1">Cell membrane</location>
        <topology evidence="1">Multi-pass membrane protein</topology>
    </subcellularLocation>
</comment>